<accession>A0A0W0R1F0</accession>
<dbReference type="GO" id="GO:0016020">
    <property type="term" value="C:membrane"/>
    <property type="evidence" value="ECO:0007669"/>
    <property type="project" value="TreeGrafter"/>
</dbReference>
<dbReference type="KEGG" id="ladl:NCTC12735_01226"/>
<evidence type="ECO:0000256" key="2">
    <source>
        <dbReference type="ARBA" id="ARBA00023002"/>
    </source>
</evidence>
<dbReference type="SUPFAM" id="SSF51735">
    <property type="entry name" value="NAD(P)-binding Rossmann-fold domains"/>
    <property type="match status" value="1"/>
</dbReference>
<keyword evidence="5" id="KW-0614">Plasmid</keyword>
<dbReference type="RefSeq" id="WP_058462790.1">
    <property type="nucleotide sequence ID" value="NZ_CAAAHS010000011.1"/>
</dbReference>
<evidence type="ECO:0000256" key="1">
    <source>
        <dbReference type="ARBA" id="ARBA00006484"/>
    </source>
</evidence>
<dbReference type="Proteomes" id="UP000281170">
    <property type="component" value="Plasmid 19"/>
</dbReference>
<dbReference type="PRINTS" id="PR00080">
    <property type="entry name" value="SDRFAMILY"/>
</dbReference>
<reference evidence="4 6" key="1">
    <citation type="submission" date="2015-11" db="EMBL/GenBank/DDBJ databases">
        <title>Identification of large and diverse effector repertoires of 38 Legionella species.</title>
        <authorList>
            <person name="Burstein D."/>
            <person name="Amaro F."/>
            <person name="Zusman T."/>
            <person name="Lifshitz Z."/>
            <person name="Cohen O."/>
            <person name="Gilbert J.A."/>
            <person name="Pupko T."/>
            <person name="Shuman H.A."/>
            <person name="Segal G."/>
        </authorList>
    </citation>
    <scope>NUCLEOTIDE SEQUENCE [LARGE SCALE GENOMIC DNA]</scope>
    <source>
        <strain evidence="4 6">1762-AUS-E</strain>
    </source>
</reference>
<evidence type="ECO:0000313" key="5">
    <source>
        <dbReference type="EMBL" id="VEH85591.1"/>
    </source>
</evidence>
<dbReference type="EMBL" id="LNKA01000016">
    <property type="protein sequence ID" value="KTC64908.1"/>
    <property type="molecule type" value="Genomic_DNA"/>
</dbReference>
<dbReference type="EMBL" id="LR134428">
    <property type="protein sequence ID" value="VEH85591.1"/>
    <property type="molecule type" value="Genomic_DNA"/>
</dbReference>
<evidence type="ECO:0000313" key="6">
    <source>
        <dbReference type="Proteomes" id="UP000054859"/>
    </source>
</evidence>
<dbReference type="Proteomes" id="UP000054859">
    <property type="component" value="Unassembled WGS sequence"/>
</dbReference>
<dbReference type="PANTHER" id="PTHR44196">
    <property type="entry name" value="DEHYDROGENASE/REDUCTASE SDR FAMILY MEMBER 7B"/>
    <property type="match status" value="1"/>
</dbReference>
<dbReference type="CDD" id="cd05233">
    <property type="entry name" value="SDR_c"/>
    <property type="match status" value="1"/>
</dbReference>
<dbReference type="STRING" id="45056.Lade_1715"/>
<dbReference type="AlphaFoldDB" id="A0A0W0R1F0"/>
<dbReference type="GO" id="GO:0016491">
    <property type="term" value="F:oxidoreductase activity"/>
    <property type="evidence" value="ECO:0007669"/>
    <property type="project" value="UniProtKB-KW"/>
</dbReference>
<evidence type="ECO:0000313" key="7">
    <source>
        <dbReference type="Proteomes" id="UP000281170"/>
    </source>
</evidence>
<evidence type="ECO:0000256" key="3">
    <source>
        <dbReference type="RuleBase" id="RU000363"/>
    </source>
</evidence>
<dbReference type="PATRIC" id="fig|45056.6.peg.1771"/>
<dbReference type="InterPro" id="IPR036291">
    <property type="entry name" value="NAD(P)-bd_dom_sf"/>
</dbReference>
<name>A0A0W0R1F0_9GAMM</name>
<dbReference type="PANTHER" id="PTHR44196:SF1">
    <property type="entry name" value="DEHYDROGENASE_REDUCTASE SDR FAMILY MEMBER 7B"/>
    <property type="match status" value="1"/>
</dbReference>
<gene>
    <name evidence="5" type="primary">actIII</name>
    <name evidence="4" type="ORF">Lade_1715</name>
    <name evidence="5" type="ORF">NCTC12735_01226</name>
</gene>
<evidence type="ECO:0000313" key="4">
    <source>
        <dbReference type="EMBL" id="KTC64908.1"/>
    </source>
</evidence>
<keyword evidence="6" id="KW-1185">Reference proteome</keyword>
<dbReference type="EC" id="1.3.1.-" evidence="5"/>
<organism evidence="4 6">
    <name type="scientific">Legionella adelaidensis</name>
    <dbReference type="NCBI Taxonomy" id="45056"/>
    <lineage>
        <taxon>Bacteria</taxon>
        <taxon>Pseudomonadati</taxon>
        <taxon>Pseudomonadota</taxon>
        <taxon>Gammaproteobacteria</taxon>
        <taxon>Legionellales</taxon>
        <taxon>Legionellaceae</taxon>
        <taxon>Legionella</taxon>
    </lineage>
</organism>
<sequence>MSEEQKVAVITGGASGIGLALAEACLMNNMHVVIADIATHNISTTLGSLSAFSNKVQSILCDVSIISDVKKLADQVFEQFGRVDLLINNAGISGRLAPFWELTLEEIHRIIAINLFGVINGTHAFLARMTAQEQRGHIVNMASVYALCSGSYMGPYAVSKHGVLAFSESMYFELQQHNVPIDISVVCPSFTNTNLIAHSLEKDPSQLGQIVAQLMERSRPVAEVANFIMREIEKKTFYILPDKEVKAYAEQRINAISAESTPSEHSLEKLIASLSKRAMKHSK</sequence>
<keyword evidence="2 5" id="KW-0560">Oxidoreductase</keyword>
<comment type="similarity">
    <text evidence="1 3">Belongs to the short-chain dehydrogenases/reductases (SDR) family.</text>
</comment>
<dbReference type="InterPro" id="IPR002347">
    <property type="entry name" value="SDR_fam"/>
</dbReference>
<dbReference type="PRINTS" id="PR00081">
    <property type="entry name" value="GDHRDH"/>
</dbReference>
<dbReference type="OrthoDB" id="9806974at2"/>
<dbReference type="Pfam" id="PF00106">
    <property type="entry name" value="adh_short"/>
    <property type="match status" value="1"/>
</dbReference>
<geneLocation type="plasmid" evidence="5 7">
    <name>19</name>
</geneLocation>
<proteinExistence type="inferred from homology"/>
<reference evidence="5 7" key="2">
    <citation type="submission" date="2018-12" db="EMBL/GenBank/DDBJ databases">
        <authorList>
            <consortium name="Pathogen Informatics"/>
        </authorList>
    </citation>
    <scope>NUCLEOTIDE SEQUENCE [LARGE SCALE GENOMIC DNA]</scope>
    <source>
        <strain evidence="5 7">NCTC12735</strain>
        <plasmid evidence="7">19</plasmid>
    </source>
</reference>
<dbReference type="Gene3D" id="3.40.50.720">
    <property type="entry name" value="NAD(P)-binding Rossmann-like Domain"/>
    <property type="match status" value="1"/>
</dbReference>
<protein>
    <submittedName>
        <fullName evidence="4">Oxidoreductase dehydrogenase, short chain</fullName>
        <ecNumber evidence="5">1.3.1.-</ecNumber>
    </submittedName>
</protein>